<protein>
    <submittedName>
        <fullName evidence="2">SFRICE_023364</fullName>
    </submittedName>
</protein>
<name>A0A2H1WSQ3_SPOFR</name>
<organism evidence="2">
    <name type="scientific">Spodoptera frugiperda</name>
    <name type="common">Fall armyworm</name>
    <dbReference type="NCBI Taxonomy" id="7108"/>
    <lineage>
        <taxon>Eukaryota</taxon>
        <taxon>Metazoa</taxon>
        <taxon>Ecdysozoa</taxon>
        <taxon>Arthropoda</taxon>
        <taxon>Hexapoda</taxon>
        <taxon>Insecta</taxon>
        <taxon>Pterygota</taxon>
        <taxon>Neoptera</taxon>
        <taxon>Endopterygota</taxon>
        <taxon>Lepidoptera</taxon>
        <taxon>Glossata</taxon>
        <taxon>Ditrysia</taxon>
        <taxon>Noctuoidea</taxon>
        <taxon>Noctuidae</taxon>
        <taxon>Amphipyrinae</taxon>
        <taxon>Spodoptera</taxon>
    </lineage>
</organism>
<feature type="compositionally biased region" description="Low complexity" evidence="1">
    <location>
        <begin position="144"/>
        <end position="175"/>
    </location>
</feature>
<dbReference type="GO" id="GO:0042721">
    <property type="term" value="C:TIM22 mitochondrial import inner membrane insertion complex"/>
    <property type="evidence" value="ECO:0007669"/>
    <property type="project" value="InterPro"/>
</dbReference>
<dbReference type="InterPro" id="IPR019322">
    <property type="entry name" value="TIMM29"/>
</dbReference>
<accession>A0A2H1WSQ3</accession>
<proteinExistence type="predicted"/>
<dbReference type="PANTHER" id="PTHR21435">
    <property type="entry name" value="MITOCHONDRIAL IMPORT INNER MEMBRANE TRANSLOCASE SUBUNIT TIM29"/>
    <property type="match status" value="1"/>
</dbReference>
<dbReference type="EMBL" id="ODYU01010785">
    <property type="protein sequence ID" value="SOQ56100.1"/>
    <property type="molecule type" value="Genomic_DNA"/>
</dbReference>
<feature type="region of interest" description="Disordered" evidence="1">
    <location>
        <begin position="144"/>
        <end position="176"/>
    </location>
</feature>
<sequence length="190" mass="21488">MMKSLSKAPNIVSSLKNKVKFPNRFQGTMFKKWAEYWKNLFADYRQMLQDLRTDIQDDPMKAMKWTAGLGTLCLLSMKNPDELDFKDYLKRINNETVMLSPDCLNPKTVEHLSYLDTCYNQGTIHYKITSTGEAAVPARRSVSGRGRCSSACTAPDTTSSDTPSHPHTSTSCTHTRQSAGYTFRPHASNY</sequence>
<evidence type="ECO:0000256" key="1">
    <source>
        <dbReference type="SAM" id="MobiDB-lite"/>
    </source>
</evidence>
<reference evidence="2" key="1">
    <citation type="submission" date="2016-07" db="EMBL/GenBank/DDBJ databases">
        <authorList>
            <person name="Bretaudeau A."/>
        </authorList>
    </citation>
    <scope>NUCLEOTIDE SEQUENCE</scope>
    <source>
        <strain evidence="2">Rice</strain>
        <tissue evidence="2">Whole body</tissue>
    </source>
</reference>
<dbReference type="AlphaFoldDB" id="A0A2H1WSQ3"/>
<gene>
    <name evidence="2" type="ORF">SFRICE_023364</name>
</gene>
<dbReference type="OrthoDB" id="5970620at2759"/>
<dbReference type="PANTHER" id="PTHR21435:SF1">
    <property type="entry name" value="MITOCHONDRIAL IMPORT INNER MEMBRANE TRANSLOCASE SUBUNIT TIM29"/>
    <property type="match status" value="1"/>
</dbReference>
<dbReference type="GO" id="GO:0045039">
    <property type="term" value="P:protein insertion into mitochondrial inner membrane"/>
    <property type="evidence" value="ECO:0007669"/>
    <property type="project" value="TreeGrafter"/>
</dbReference>
<dbReference type="Pfam" id="PF10171">
    <property type="entry name" value="Tim29"/>
    <property type="match status" value="1"/>
</dbReference>
<evidence type="ECO:0000313" key="2">
    <source>
        <dbReference type="EMBL" id="SOQ56100.1"/>
    </source>
</evidence>